<feature type="domain" description="CAAX prenyl protease 2/Lysostaphin resistance protein A-like" evidence="2">
    <location>
        <begin position="141"/>
        <end position="224"/>
    </location>
</feature>
<dbReference type="RefSeq" id="WP_103680262.1">
    <property type="nucleotide sequence ID" value="NZ_LPWH01000066.1"/>
</dbReference>
<dbReference type="GO" id="GO:0080120">
    <property type="term" value="P:CAAX-box protein maturation"/>
    <property type="evidence" value="ECO:0007669"/>
    <property type="project" value="UniProtKB-ARBA"/>
</dbReference>
<keyword evidence="4" id="KW-1185">Reference proteome</keyword>
<keyword evidence="1" id="KW-1133">Transmembrane helix</keyword>
<organism evidence="3 4">
    <name type="scientific">Alkalispirochaeta sphaeroplastigenens</name>
    <dbReference type="NCBI Taxonomy" id="1187066"/>
    <lineage>
        <taxon>Bacteria</taxon>
        <taxon>Pseudomonadati</taxon>
        <taxon>Spirochaetota</taxon>
        <taxon>Spirochaetia</taxon>
        <taxon>Spirochaetales</taxon>
        <taxon>Spirochaetaceae</taxon>
        <taxon>Alkalispirochaeta</taxon>
    </lineage>
</organism>
<proteinExistence type="predicted"/>
<protein>
    <recommendedName>
        <fullName evidence="2">CAAX prenyl protease 2/Lysostaphin resistance protein A-like domain-containing protein</fullName>
    </recommendedName>
</protein>
<evidence type="ECO:0000259" key="2">
    <source>
        <dbReference type="Pfam" id="PF02517"/>
    </source>
</evidence>
<dbReference type="AlphaFoldDB" id="A0A2S4JPP0"/>
<dbReference type="OrthoDB" id="9777755at2"/>
<dbReference type="InterPro" id="IPR003675">
    <property type="entry name" value="Rce1/LyrA-like_dom"/>
</dbReference>
<keyword evidence="1" id="KW-0812">Transmembrane</keyword>
<dbReference type="Proteomes" id="UP000237350">
    <property type="component" value="Unassembled WGS sequence"/>
</dbReference>
<accession>A0A2S4JPP0</accession>
<reference evidence="4" key="1">
    <citation type="submission" date="2015-12" db="EMBL/GenBank/DDBJ databases">
        <authorList>
            <person name="Lodha T.D."/>
            <person name="Chintalapati S."/>
            <person name="Chintalapati V.R."/>
            <person name="Sravanthi T."/>
        </authorList>
    </citation>
    <scope>NUCLEOTIDE SEQUENCE [LARGE SCALE GENOMIC DNA]</scope>
    <source>
        <strain evidence="4">JC133</strain>
    </source>
</reference>
<name>A0A2S4JPP0_9SPIO</name>
<gene>
    <name evidence="3" type="ORF">AU468_08010</name>
</gene>
<feature type="transmembrane region" description="Helical" evidence="1">
    <location>
        <begin position="42"/>
        <end position="61"/>
    </location>
</feature>
<feature type="transmembrane region" description="Helical" evidence="1">
    <location>
        <begin position="91"/>
        <end position="113"/>
    </location>
</feature>
<feature type="transmembrane region" description="Helical" evidence="1">
    <location>
        <begin position="140"/>
        <end position="159"/>
    </location>
</feature>
<comment type="caution">
    <text evidence="3">The sequence shown here is derived from an EMBL/GenBank/DDBJ whole genome shotgun (WGS) entry which is preliminary data.</text>
</comment>
<keyword evidence="1" id="KW-0472">Membrane</keyword>
<evidence type="ECO:0000313" key="4">
    <source>
        <dbReference type="Proteomes" id="UP000237350"/>
    </source>
</evidence>
<dbReference type="GO" id="GO:0004175">
    <property type="term" value="F:endopeptidase activity"/>
    <property type="evidence" value="ECO:0007669"/>
    <property type="project" value="UniProtKB-ARBA"/>
</dbReference>
<feature type="transmembrane region" description="Helical" evidence="1">
    <location>
        <begin position="179"/>
        <end position="208"/>
    </location>
</feature>
<dbReference type="EMBL" id="LPWH01000066">
    <property type="protein sequence ID" value="POR01498.1"/>
    <property type="molecule type" value="Genomic_DNA"/>
</dbReference>
<dbReference type="Pfam" id="PF02517">
    <property type="entry name" value="Rce1-like"/>
    <property type="match status" value="1"/>
</dbReference>
<sequence>MREKPVSPGKSVLVFSLFTALFYFLLVTLHPLLRSVTAWNPALYWFVTGYFLFVPMAVYAVGSVRREGFLSGAAILRGLGVRNLSPRDWKYSIMGLLILFLCTGLIFGVSHVLSSRFGLRELSTTPWFIEMHPFQGLEKLLLLIWFPMFCFNILGEELLWRGYIQKRLSARYAWPLCSLLWFLFHLPFGGDLMIILLPITIIVPFVFYRTRNTAVAIFIHGMYNGPIFVAVALGLVS</sequence>
<feature type="transmembrane region" description="Helical" evidence="1">
    <location>
        <begin position="12"/>
        <end position="30"/>
    </location>
</feature>
<evidence type="ECO:0000313" key="3">
    <source>
        <dbReference type="EMBL" id="POR01498.1"/>
    </source>
</evidence>
<evidence type="ECO:0000256" key="1">
    <source>
        <dbReference type="SAM" id="Phobius"/>
    </source>
</evidence>
<feature type="transmembrane region" description="Helical" evidence="1">
    <location>
        <begin position="214"/>
        <end position="236"/>
    </location>
</feature>